<evidence type="ECO:0000259" key="4">
    <source>
        <dbReference type="PROSITE" id="PS50949"/>
    </source>
</evidence>
<dbReference type="CDD" id="cd07377">
    <property type="entry name" value="WHTH_GntR"/>
    <property type="match status" value="1"/>
</dbReference>
<dbReference type="GeneID" id="78127836"/>
<dbReference type="SUPFAM" id="SSF46785">
    <property type="entry name" value="Winged helix' DNA-binding domain"/>
    <property type="match status" value="1"/>
</dbReference>
<dbReference type="Proteomes" id="UP000325415">
    <property type="component" value="Unassembled WGS sequence"/>
</dbReference>
<reference evidence="5 6" key="1">
    <citation type="submission" date="2018-04" db="EMBL/GenBank/DDBJ databases">
        <authorList>
            <person name="Eckel V.P."/>
            <person name="Vogel R.F."/>
        </authorList>
    </citation>
    <scope>NUCLEOTIDE SEQUENCE [LARGE SCALE GENOMIC DNA]</scope>
    <source>
        <strain evidence="6">TMW 2.1764</strain>
    </source>
</reference>
<dbReference type="AlphaFoldDB" id="A0A5N6RYT5"/>
<dbReference type="InterPro" id="IPR036388">
    <property type="entry name" value="WH-like_DNA-bd_sf"/>
</dbReference>
<evidence type="ECO:0000313" key="5">
    <source>
        <dbReference type="EMBL" id="KAE8127171.1"/>
    </source>
</evidence>
<dbReference type="Pfam" id="PF00392">
    <property type="entry name" value="GntR"/>
    <property type="match status" value="1"/>
</dbReference>
<dbReference type="PROSITE" id="PS50949">
    <property type="entry name" value="HTH_GNTR"/>
    <property type="match status" value="1"/>
</dbReference>
<dbReference type="InterPro" id="IPR036390">
    <property type="entry name" value="WH_DNA-bd_sf"/>
</dbReference>
<dbReference type="PANTHER" id="PTHR38445:SF12">
    <property type="entry name" value="GNTR-FAMILY TRANSCRIPTIONAL REGULATOR"/>
    <property type="match status" value="1"/>
</dbReference>
<dbReference type="GO" id="GO:0003700">
    <property type="term" value="F:DNA-binding transcription factor activity"/>
    <property type="evidence" value="ECO:0007669"/>
    <property type="project" value="InterPro"/>
</dbReference>
<dbReference type="SMART" id="SM00345">
    <property type="entry name" value="HTH_GNTR"/>
    <property type="match status" value="1"/>
</dbReference>
<evidence type="ECO:0000256" key="2">
    <source>
        <dbReference type="ARBA" id="ARBA00023125"/>
    </source>
</evidence>
<evidence type="ECO:0000256" key="1">
    <source>
        <dbReference type="ARBA" id="ARBA00023015"/>
    </source>
</evidence>
<evidence type="ECO:0000256" key="3">
    <source>
        <dbReference type="ARBA" id="ARBA00023163"/>
    </source>
</evidence>
<protein>
    <submittedName>
        <fullName evidence="5">GntR family transcriptional regulator</fullName>
    </submittedName>
</protein>
<organism evidence="5 6">
    <name type="scientific">Bifidobacterium tibiigranuli</name>
    <dbReference type="NCBI Taxonomy" id="2172043"/>
    <lineage>
        <taxon>Bacteria</taxon>
        <taxon>Bacillati</taxon>
        <taxon>Actinomycetota</taxon>
        <taxon>Actinomycetes</taxon>
        <taxon>Bifidobacteriales</taxon>
        <taxon>Bifidobacteriaceae</taxon>
        <taxon>Bifidobacterium</taxon>
    </lineage>
</organism>
<gene>
    <name evidence="5" type="ORF">DDE84_09090</name>
</gene>
<keyword evidence="2" id="KW-0238">DNA-binding</keyword>
<dbReference type="EMBL" id="QDAG01000009">
    <property type="protein sequence ID" value="KAE8127171.1"/>
    <property type="molecule type" value="Genomic_DNA"/>
</dbReference>
<feature type="domain" description="HTH gntR-type" evidence="4">
    <location>
        <begin position="11"/>
        <end position="79"/>
    </location>
</feature>
<dbReference type="Gene3D" id="1.10.10.10">
    <property type="entry name" value="Winged helix-like DNA-binding domain superfamily/Winged helix DNA-binding domain"/>
    <property type="match status" value="1"/>
</dbReference>
<keyword evidence="3" id="KW-0804">Transcription</keyword>
<dbReference type="InterPro" id="IPR000524">
    <property type="entry name" value="Tscrpt_reg_HTH_GntR"/>
</dbReference>
<dbReference type="PANTHER" id="PTHR38445">
    <property type="entry name" value="HTH-TYPE TRANSCRIPTIONAL REPRESSOR YTRA"/>
    <property type="match status" value="1"/>
</dbReference>
<keyword evidence="6" id="KW-1185">Reference proteome</keyword>
<proteinExistence type="predicted"/>
<keyword evidence="1" id="KW-0805">Transcription regulation</keyword>
<name>A0A5N6RYT5_9BIFI</name>
<comment type="caution">
    <text evidence="5">The sequence shown here is derived from an EMBL/GenBank/DDBJ whole genome shotgun (WGS) entry which is preliminary data.</text>
</comment>
<dbReference type="OrthoDB" id="3192286at2"/>
<accession>A0A5N6RYT5</accession>
<dbReference type="GO" id="GO:0003677">
    <property type="term" value="F:DNA binding"/>
    <property type="evidence" value="ECO:0007669"/>
    <property type="project" value="UniProtKB-KW"/>
</dbReference>
<evidence type="ECO:0000313" key="6">
    <source>
        <dbReference type="Proteomes" id="UP000325415"/>
    </source>
</evidence>
<dbReference type="RefSeq" id="WP_152581382.1">
    <property type="nucleotide sequence ID" value="NZ_QDAG01000009.1"/>
</dbReference>
<sequence length="145" mass="16101">MIVEIDQSDETPIYEQLRRQLIAAIADGELLPGDQLPSVRSLASDLGINLHTVNKAYAILRDEGYLLMRRGAGAIVSDRSVSTARQRADAQNQRMREELYRIALAYKARGGSRKRFAALADEQAAKVFDQPTSRSDFSDTSNTSK</sequence>